<evidence type="ECO:0000313" key="2">
    <source>
        <dbReference type="Proteomes" id="UP001205748"/>
    </source>
</evidence>
<dbReference type="GO" id="GO:0009143">
    <property type="term" value="P:nucleoside triphosphate catabolic process"/>
    <property type="evidence" value="ECO:0007669"/>
    <property type="project" value="InterPro"/>
</dbReference>
<dbReference type="GO" id="GO:0047429">
    <property type="term" value="F:nucleoside triphosphate diphosphatase activity"/>
    <property type="evidence" value="ECO:0007669"/>
    <property type="project" value="InterPro"/>
</dbReference>
<dbReference type="Proteomes" id="UP001205748">
    <property type="component" value="Unassembled WGS sequence"/>
</dbReference>
<dbReference type="RefSeq" id="WP_257531442.1">
    <property type="nucleotide sequence ID" value="NZ_JANKAS010000008.1"/>
</dbReference>
<protein>
    <submittedName>
        <fullName evidence="1">MazG-like family protein</fullName>
    </submittedName>
</protein>
<organism evidence="1 2">
    <name type="scientific">Irregularibacter muris</name>
    <dbReference type="NCBI Taxonomy" id="1796619"/>
    <lineage>
        <taxon>Bacteria</taxon>
        <taxon>Bacillati</taxon>
        <taxon>Bacillota</taxon>
        <taxon>Clostridia</taxon>
        <taxon>Eubacteriales</taxon>
        <taxon>Eubacteriaceae</taxon>
        <taxon>Irregularibacter</taxon>
    </lineage>
</organism>
<proteinExistence type="predicted"/>
<dbReference type="EMBL" id="JANKAS010000008">
    <property type="protein sequence ID" value="MCR1899271.1"/>
    <property type="molecule type" value="Genomic_DNA"/>
</dbReference>
<dbReference type="Pfam" id="PF12643">
    <property type="entry name" value="MazG-like"/>
    <property type="match status" value="1"/>
</dbReference>
<sequence length="107" mass="12314">MNSMNKDMDITKNIRMIEWLKCELLAGVSSLFDLCFKGVKISQEAIIDVLANIIMVTYLAGKRLGVKYEDIDKKLESKLKLGIVEEHEAEKWFGDLSNLCQYIKNNR</sequence>
<name>A0AAE3HEU3_9FIRM</name>
<reference evidence="1" key="1">
    <citation type="submission" date="2022-07" db="EMBL/GenBank/DDBJ databases">
        <title>Enhanced cultured diversity of the mouse gut microbiota enables custom-made synthetic communities.</title>
        <authorList>
            <person name="Afrizal A."/>
        </authorList>
    </citation>
    <scope>NUCLEOTIDE SEQUENCE</scope>
    <source>
        <strain evidence="1">DSM 28593</strain>
    </source>
</reference>
<dbReference type="AlphaFoldDB" id="A0AAE3HEU3"/>
<gene>
    <name evidence="1" type="ORF">NSA47_09760</name>
</gene>
<dbReference type="InterPro" id="IPR025984">
    <property type="entry name" value="DCTPP"/>
</dbReference>
<accession>A0AAE3HEU3</accession>
<keyword evidence="2" id="KW-1185">Reference proteome</keyword>
<evidence type="ECO:0000313" key="1">
    <source>
        <dbReference type="EMBL" id="MCR1899271.1"/>
    </source>
</evidence>
<comment type="caution">
    <text evidence="1">The sequence shown here is derived from an EMBL/GenBank/DDBJ whole genome shotgun (WGS) entry which is preliminary data.</text>
</comment>